<keyword evidence="1" id="KW-1133">Transmembrane helix</keyword>
<dbReference type="InterPro" id="IPR052715">
    <property type="entry name" value="RAYT_transposase"/>
</dbReference>
<organism evidence="3 4">
    <name type="scientific">Prevotella veroralis F0319</name>
    <dbReference type="NCBI Taxonomy" id="649761"/>
    <lineage>
        <taxon>Bacteria</taxon>
        <taxon>Pseudomonadati</taxon>
        <taxon>Bacteroidota</taxon>
        <taxon>Bacteroidia</taxon>
        <taxon>Bacteroidales</taxon>
        <taxon>Prevotellaceae</taxon>
        <taxon>Prevotella</taxon>
    </lineage>
</organism>
<proteinExistence type="predicted"/>
<reference evidence="3 4" key="1">
    <citation type="submission" date="2009-09" db="EMBL/GenBank/DDBJ databases">
        <authorList>
            <person name="Weinstock G."/>
            <person name="Sodergren E."/>
            <person name="Clifton S."/>
            <person name="Fulton L."/>
            <person name="Fulton B."/>
            <person name="Courtney L."/>
            <person name="Fronick C."/>
            <person name="Harrison M."/>
            <person name="Strong C."/>
            <person name="Farmer C."/>
            <person name="Delahaunty K."/>
            <person name="Markovic C."/>
            <person name="Hall O."/>
            <person name="Minx P."/>
            <person name="Tomlinson C."/>
            <person name="Mitreva M."/>
            <person name="Nelson J."/>
            <person name="Hou S."/>
            <person name="Wollam A."/>
            <person name="Pepin K.H."/>
            <person name="Johnson M."/>
            <person name="Bhonagiri V."/>
            <person name="Nash W.E."/>
            <person name="Warren W."/>
            <person name="Chinwalla A."/>
            <person name="Mardis E.R."/>
            <person name="Wilson R.K."/>
        </authorList>
    </citation>
    <scope>NUCLEOTIDE SEQUENCE [LARGE SCALE GENOMIC DNA]</scope>
    <source>
        <strain evidence="3 4">F0319</strain>
    </source>
</reference>
<dbReference type="Proteomes" id="UP000003327">
    <property type="component" value="Unassembled WGS sequence"/>
</dbReference>
<dbReference type="GO" id="GO:0043565">
    <property type="term" value="F:sequence-specific DNA binding"/>
    <property type="evidence" value="ECO:0007669"/>
    <property type="project" value="TreeGrafter"/>
</dbReference>
<dbReference type="OrthoDB" id="9794403at2"/>
<dbReference type="EMBL" id="ACVA01000036">
    <property type="protein sequence ID" value="EEX18433.1"/>
    <property type="molecule type" value="Genomic_DNA"/>
</dbReference>
<dbReference type="STRING" id="649761.HMPREF0973_01621"/>
<sequence length="187" mass="22556">MQKRTDGGVCPYFIPLSFITNLITNHLMTLPQRKSLRLKDFDYSTSGYYFLTLVTKNRMELFGEIIDDKMYHNNAGQMIMDSYLTIPNQFPTIKCMDAVVMPNHFHCILEVCDNNTTTISAVMRWWKSLTTHKYIEGAKQNQWEMYDKKLWQNRYFDHIIRNQHDFDMIRNYIFQNPSRWKKDCFYQ</sequence>
<feature type="transmembrane region" description="Helical" evidence="1">
    <location>
        <begin position="12"/>
        <end position="30"/>
    </location>
</feature>
<evidence type="ECO:0000313" key="3">
    <source>
        <dbReference type="EMBL" id="EEX18433.1"/>
    </source>
</evidence>
<dbReference type="InterPro" id="IPR002686">
    <property type="entry name" value="Transposase_17"/>
</dbReference>
<evidence type="ECO:0000256" key="1">
    <source>
        <dbReference type="SAM" id="Phobius"/>
    </source>
</evidence>
<dbReference type="PANTHER" id="PTHR36966">
    <property type="entry name" value="REP-ASSOCIATED TYROSINE TRANSPOSASE"/>
    <property type="match status" value="1"/>
</dbReference>
<dbReference type="HOGENOM" id="CLU_101329_0_0_10"/>
<keyword evidence="1" id="KW-0812">Transmembrane</keyword>
<name>C9MPT0_9BACT</name>
<dbReference type="AlphaFoldDB" id="C9MPT0"/>
<dbReference type="SUPFAM" id="SSF143422">
    <property type="entry name" value="Transposase IS200-like"/>
    <property type="match status" value="1"/>
</dbReference>
<dbReference type="PANTHER" id="PTHR36966:SF1">
    <property type="entry name" value="REP-ASSOCIATED TYROSINE TRANSPOSASE"/>
    <property type="match status" value="1"/>
</dbReference>
<evidence type="ECO:0000259" key="2">
    <source>
        <dbReference type="SMART" id="SM01321"/>
    </source>
</evidence>
<feature type="domain" description="Transposase IS200-like" evidence="2">
    <location>
        <begin position="44"/>
        <end position="176"/>
    </location>
</feature>
<dbReference type="Pfam" id="PF01797">
    <property type="entry name" value="Y1_Tnp"/>
    <property type="match status" value="1"/>
</dbReference>
<dbReference type="Gene3D" id="3.30.70.1290">
    <property type="entry name" value="Transposase IS200-like"/>
    <property type="match status" value="1"/>
</dbReference>
<comment type="caution">
    <text evidence="3">The sequence shown here is derived from an EMBL/GenBank/DDBJ whole genome shotgun (WGS) entry which is preliminary data.</text>
</comment>
<dbReference type="eggNOG" id="COG1943">
    <property type="taxonomic scope" value="Bacteria"/>
</dbReference>
<dbReference type="GO" id="GO:0006313">
    <property type="term" value="P:DNA transposition"/>
    <property type="evidence" value="ECO:0007669"/>
    <property type="project" value="InterPro"/>
</dbReference>
<evidence type="ECO:0000313" key="4">
    <source>
        <dbReference type="Proteomes" id="UP000003327"/>
    </source>
</evidence>
<gene>
    <name evidence="3" type="ORF">HMPREF0973_01621</name>
</gene>
<keyword evidence="1" id="KW-0472">Membrane</keyword>
<dbReference type="InterPro" id="IPR036515">
    <property type="entry name" value="Transposase_17_sf"/>
</dbReference>
<dbReference type="GO" id="GO:0004803">
    <property type="term" value="F:transposase activity"/>
    <property type="evidence" value="ECO:0007669"/>
    <property type="project" value="InterPro"/>
</dbReference>
<accession>C9MPT0</accession>
<keyword evidence="4" id="KW-1185">Reference proteome</keyword>
<protein>
    <recommendedName>
        <fullName evidence="2">Transposase IS200-like domain-containing protein</fullName>
    </recommendedName>
</protein>
<dbReference type="SMART" id="SM01321">
    <property type="entry name" value="Y1_Tnp"/>
    <property type="match status" value="1"/>
</dbReference>